<sequence>MAVVKEKDAEAVRPLKTIPQTASERFAPKSLEHEIVLVTGGANGIGREICIQLATLEKNLTIITWDVNEEKNLETVDILRGLGVRKALAYTVDVSSQEEVALAAAKVRKDAGDVSILFNNAGIDPKNTIGWKKDPQTIKKVFDVNILSHVWTFREFLPQMIQNRRGFVLTNMTAHMDFRMRRYTFLNEVSTPDFVASRIVHGMRHRKQHIYVPQLNIAMRFLIELLPEEVVAKLFDFAGAPWIPVNEPEDCQTVVVHKF</sequence>
<evidence type="ECO:0000256" key="1">
    <source>
        <dbReference type="ARBA" id="ARBA00006484"/>
    </source>
</evidence>
<dbReference type="PANTHER" id="PTHR24322">
    <property type="entry name" value="PKSB"/>
    <property type="match status" value="1"/>
</dbReference>
<protein>
    <submittedName>
        <fullName evidence="3">Uncharacterized protein</fullName>
    </submittedName>
</protein>
<organism evidence="3 4">
    <name type="scientific">Allacma fusca</name>
    <dbReference type="NCBI Taxonomy" id="39272"/>
    <lineage>
        <taxon>Eukaryota</taxon>
        <taxon>Metazoa</taxon>
        <taxon>Ecdysozoa</taxon>
        <taxon>Arthropoda</taxon>
        <taxon>Hexapoda</taxon>
        <taxon>Collembola</taxon>
        <taxon>Symphypleona</taxon>
        <taxon>Sminthuridae</taxon>
        <taxon>Allacma</taxon>
    </lineage>
</organism>
<dbReference type="Pfam" id="PF00106">
    <property type="entry name" value="adh_short"/>
    <property type="match status" value="1"/>
</dbReference>
<proteinExistence type="inferred from homology"/>
<accession>A0A8J2L697</accession>
<dbReference type="AlphaFoldDB" id="A0A8J2L697"/>
<dbReference type="PANTHER" id="PTHR24322:SF736">
    <property type="entry name" value="RETINOL DEHYDROGENASE 10"/>
    <property type="match status" value="1"/>
</dbReference>
<keyword evidence="2" id="KW-0560">Oxidoreductase</keyword>
<dbReference type="GO" id="GO:0016616">
    <property type="term" value="F:oxidoreductase activity, acting on the CH-OH group of donors, NAD or NADP as acceptor"/>
    <property type="evidence" value="ECO:0007669"/>
    <property type="project" value="TreeGrafter"/>
</dbReference>
<reference evidence="3" key="1">
    <citation type="submission" date="2021-06" db="EMBL/GenBank/DDBJ databases">
        <authorList>
            <person name="Hodson N. C."/>
            <person name="Mongue J. A."/>
            <person name="Jaron S. K."/>
        </authorList>
    </citation>
    <scope>NUCLEOTIDE SEQUENCE</scope>
</reference>
<evidence type="ECO:0000256" key="2">
    <source>
        <dbReference type="ARBA" id="ARBA00023002"/>
    </source>
</evidence>
<dbReference type="Proteomes" id="UP000708208">
    <property type="component" value="Unassembled WGS sequence"/>
</dbReference>
<comment type="similarity">
    <text evidence="1">Belongs to the short-chain dehydrogenases/reductases (SDR) family.</text>
</comment>
<gene>
    <name evidence="3" type="ORF">AFUS01_LOCUS35839</name>
</gene>
<name>A0A8J2L697_9HEXA</name>
<dbReference type="InterPro" id="IPR002347">
    <property type="entry name" value="SDR_fam"/>
</dbReference>
<keyword evidence="4" id="KW-1185">Reference proteome</keyword>
<evidence type="ECO:0000313" key="4">
    <source>
        <dbReference type="Proteomes" id="UP000708208"/>
    </source>
</evidence>
<comment type="caution">
    <text evidence="3">The sequence shown here is derived from an EMBL/GenBank/DDBJ whole genome shotgun (WGS) entry which is preliminary data.</text>
</comment>
<dbReference type="EMBL" id="CAJVCH010537386">
    <property type="protein sequence ID" value="CAG7825745.1"/>
    <property type="molecule type" value="Genomic_DNA"/>
</dbReference>
<evidence type="ECO:0000313" key="3">
    <source>
        <dbReference type="EMBL" id="CAG7825745.1"/>
    </source>
</evidence>
<dbReference type="OrthoDB" id="5840532at2759"/>